<dbReference type="Proteomes" id="UP000727407">
    <property type="component" value="Unassembled WGS sequence"/>
</dbReference>
<evidence type="ECO:0000259" key="30">
    <source>
        <dbReference type="PROSITE" id="PS50006"/>
    </source>
</evidence>
<keyword evidence="23" id="KW-0636">Prenylation</keyword>
<dbReference type="InterPro" id="IPR040227">
    <property type="entry name" value="Nibrin-rel"/>
</dbReference>
<dbReference type="CDD" id="cd17741">
    <property type="entry name" value="BRCT_nibrin"/>
    <property type="match status" value="1"/>
</dbReference>
<name>A0A8J4U1X3_CLAMG</name>
<evidence type="ECO:0000256" key="20">
    <source>
        <dbReference type="ARBA" id="ARBA00023242"/>
    </source>
</evidence>
<evidence type="ECO:0000256" key="6">
    <source>
        <dbReference type="ARBA" id="ARBA00006270"/>
    </source>
</evidence>
<dbReference type="CDD" id="cd22667">
    <property type="entry name" value="FHA_NBN"/>
    <property type="match status" value="1"/>
</dbReference>
<dbReference type="FunFam" id="3.40.50.10980:FF:000001">
    <property type="entry name" value="Nibrin"/>
    <property type="match status" value="1"/>
</dbReference>
<sequence length="1554" mass="169343">MAKKYDFLFKLLLIGDSGVGKTCLIIRFAEDNFNSTYISTIGIDFKVKTIEVEGKKVKLQVWDTAGQERFKTITTAYYRGAMGIILVYDITDEKSFENIQNWMKSIKENASAGVSRMLLGNKCDIEAKRKVSKEMGEKLAKDHGIRFFETSAKSSINVEESFTALARDILTKSSTKQGGERPQHFPHSPSGRAYTPSISTSGSPTACRSLRYRNGTRMRRDAGAARDEQRGSSRPAVTRHRHFHNLTLIGGKPRYIIFDRICKTQVVASGIVGVISWRRPFTLVVSLFMLLSAVCVILSLAGSMLSCQNAQMVKSYLTCQVEHGLCVCCDPKQSCSLMEDETLVLYLHADCHSVRHQLKDLLFSACGLSILSTIICTLSTVTCSIHIFSLDLLHLLAPHRTRSVNPECTTPQDAFLTNMMDFEEFVPPIPPPPYYPPEYTCSSETDAQSITYNGSMESPVPLYPTDCPPPYEAVMGQRDPSQLTHTGEPSAERGTSVAFSGEVSGDSGSLLMSEIVDIPDDSSPSEDSCVLEVAFAVRARARGVSEGGEGIDYNISPAARCCFRGERSNSCSSPSTYNTSTFRSPVMRRQALLAYSCSQLEMLGGAASIRCSVPEILVCPCSSSRRGSSSDATNPRAWPSSGVTLPVPCAHRRCGRDGRDSEGLPPLLRSHSDPGLSSSTDTGEFTGSLGSKGVGEGGSHTSSDTGRSSACLLLRRSLLVSSGTLPSKGSLKCATEQLPSKQPLASSLRVHKGCTRSLGDLKIGGPISLLAGKEYIVGRKNCDVLLSNDQSISRVHAHITVTEQAVTLKDSSKYGTSVNDKRLETGATKTIYAGDKLTFGVFQSKFRLELDSVVVCSSCVDNEGKAALSKEVQALGGRLVNTWSQECTHLVMPTVKVTIKTICALLCCRPIVKPQFFTELSRAVQQRENLPKAQSFRPEIDEPSLSKEKVDLGPRQERKTLFAGKTFVFLNSKQMKRLSQAISFGGGKSQLLEESALPVSLLESRKTCVVDVTTGSSQPLIPPTTKKCAESISLILQRNGLRFIAESEIGLAAIYVNNQTHCNPCSSLDSESVKMRPAIPEATLSQNAAVDETVLHGGSLNITAYVVNTEPSQSFSRKDVCGTTAVGETPEKRPTNPMCPTSSKKPPRAPEPAAACSEPVSSFSVLQEEKRSNSEGQKSDRCAKFASPLSSSATLKKSPQKQVSLTSYFKPTNKKRLREDSTDSELSEAKLSRREDEGSKETKNSNVAPSLKSSSTRFGSQTGTGQNQQNTTSRCSVSGSLGLGSGLATDSRSGNSEQNRGLNFDFDSNFSSKKRKEPEQDPAAPADLEVSLEELESIMSVDMDEPLQPTANKKQRLEQGERSTASAGGDCSGIFSKQRRSEEHRSTSWNSEQDRQKSTRRDSERKPRLTTSTSQGLEREQHSLRTECVNDDVKEEQVSFLLETKVQDGSIKHKEEAAVKEESMGSGSGPEKDPDLPRKLLQVQFKSLTMSAPSRTRAEPLQSRDPNGKNFKRFRKVPVPGIQGLPKIIGGSDLVAHNRSKNSELEEWLKDAAE</sequence>
<evidence type="ECO:0000256" key="4">
    <source>
        <dbReference type="ARBA" id="ARBA00004565"/>
    </source>
</evidence>
<dbReference type="SMART" id="SM00240">
    <property type="entry name" value="FHA"/>
    <property type="match status" value="1"/>
</dbReference>
<dbReference type="InterPro" id="IPR007237">
    <property type="entry name" value="CD20-like"/>
</dbReference>
<feature type="compositionally biased region" description="Polar residues" evidence="28">
    <location>
        <begin position="1484"/>
        <end position="1494"/>
    </location>
</feature>
<evidence type="ECO:0000256" key="18">
    <source>
        <dbReference type="ARBA" id="ARBA00023136"/>
    </source>
</evidence>
<dbReference type="SMART" id="SM01348">
    <property type="entry name" value="Nbs1_C"/>
    <property type="match status" value="1"/>
</dbReference>
<dbReference type="SMART" id="SM00174">
    <property type="entry name" value="RHO"/>
    <property type="match status" value="1"/>
</dbReference>
<dbReference type="GO" id="GO:0051321">
    <property type="term" value="P:meiotic cell cycle"/>
    <property type="evidence" value="ECO:0007669"/>
    <property type="project" value="UniProtKB-KW"/>
</dbReference>
<dbReference type="PROSITE" id="PS50006">
    <property type="entry name" value="FHA_DOMAIN"/>
    <property type="match status" value="1"/>
</dbReference>
<feature type="compositionally biased region" description="Basic and acidic residues" evidence="28">
    <location>
        <begin position="1217"/>
        <end position="1243"/>
    </location>
</feature>
<keyword evidence="9" id="KW-0158">Chromosome</keyword>
<dbReference type="SMART" id="SM00177">
    <property type="entry name" value="ARF"/>
    <property type="match status" value="1"/>
</dbReference>
<feature type="compositionally biased region" description="Low complexity" evidence="28">
    <location>
        <begin position="1151"/>
        <end position="1162"/>
    </location>
</feature>
<dbReference type="SMART" id="SM00176">
    <property type="entry name" value="RAN"/>
    <property type="match status" value="1"/>
</dbReference>
<evidence type="ECO:0000256" key="23">
    <source>
        <dbReference type="ARBA" id="ARBA00023289"/>
    </source>
</evidence>
<dbReference type="SMART" id="SM00175">
    <property type="entry name" value="RAB"/>
    <property type="match status" value="1"/>
</dbReference>
<dbReference type="InterPro" id="IPR032429">
    <property type="entry name" value="Nibrin_BRCT2"/>
</dbReference>
<evidence type="ECO:0000256" key="7">
    <source>
        <dbReference type="ARBA" id="ARBA00020013"/>
    </source>
</evidence>
<keyword evidence="11 29" id="KW-0812">Transmembrane</keyword>
<keyword evidence="12" id="KW-0547">Nucleotide-binding</keyword>
<dbReference type="Pfam" id="PF00071">
    <property type="entry name" value="Ras"/>
    <property type="match status" value="1"/>
</dbReference>
<evidence type="ECO:0000256" key="28">
    <source>
        <dbReference type="SAM" id="MobiDB-lite"/>
    </source>
</evidence>
<feature type="region of interest" description="Disordered" evidence="28">
    <location>
        <begin position="1446"/>
        <end position="1516"/>
    </location>
</feature>
<dbReference type="EMBL" id="QNUK01000207">
    <property type="protein sequence ID" value="KAF5898183.1"/>
    <property type="molecule type" value="Genomic_DNA"/>
</dbReference>
<dbReference type="GO" id="GO:0003684">
    <property type="term" value="F:damaged DNA binding"/>
    <property type="evidence" value="ECO:0007669"/>
    <property type="project" value="TreeGrafter"/>
</dbReference>
<evidence type="ECO:0000313" key="32">
    <source>
        <dbReference type="Proteomes" id="UP000727407"/>
    </source>
</evidence>
<feature type="transmembrane region" description="Helical" evidence="29">
    <location>
        <begin position="281"/>
        <end position="305"/>
    </location>
</feature>
<keyword evidence="8" id="KW-0813">Transport</keyword>
<protein>
    <recommendedName>
        <fullName evidence="7">Nibrin</fullName>
    </recommendedName>
    <alternativeName>
        <fullName evidence="26">Ras-related protein Rab-13</fullName>
    </alternativeName>
</protein>
<keyword evidence="18 29" id="KW-0472">Membrane</keyword>
<keyword evidence="16 29" id="KW-1133">Transmembrane helix</keyword>
<feature type="region of interest" description="Disordered" evidence="28">
    <location>
        <begin position="217"/>
        <end position="237"/>
    </location>
</feature>
<evidence type="ECO:0000256" key="2">
    <source>
        <dbReference type="ARBA" id="ARBA00004322"/>
    </source>
</evidence>
<keyword evidence="15" id="KW-0653">Protein transport</keyword>
<evidence type="ECO:0000256" key="19">
    <source>
        <dbReference type="ARBA" id="ARBA00023204"/>
    </source>
</evidence>
<dbReference type="SUPFAM" id="SSF52113">
    <property type="entry name" value="BRCT domain"/>
    <property type="match status" value="1"/>
</dbReference>
<feature type="compositionally biased region" description="Basic and acidic residues" evidence="28">
    <location>
        <begin position="1167"/>
        <end position="1183"/>
    </location>
</feature>
<keyword evidence="32" id="KW-1185">Reference proteome</keyword>
<evidence type="ECO:0000256" key="1">
    <source>
        <dbReference type="ARBA" id="ARBA00004141"/>
    </source>
</evidence>
<dbReference type="GO" id="GO:0005886">
    <property type="term" value="C:plasma membrane"/>
    <property type="evidence" value="ECO:0007669"/>
    <property type="project" value="UniProtKB-SubCell"/>
</dbReference>
<dbReference type="SUPFAM" id="SSF52540">
    <property type="entry name" value="P-loop containing nucleoside triphosphate hydrolases"/>
    <property type="match status" value="1"/>
</dbReference>
<gene>
    <name evidence="31" type="primary">nbn</name>
    <name evidence="31" type="ORF">DAT39_012115</name>
</gene>
<feature type="transmembrane region" description="Helical" evidence="29">
    <location>
        <begin position="361"/>
        <end position="388"/>
    </location>
</feature>
<evidence type="ECO:0000256" key="22">
    <source>
        <dbReference type="ARBA" id="ARBA00023288"/>
    </source>
</evidence>
<comment type="caution">
    <text evidence="31">The sequence shown here is derived from an EMBL/GenBank/DDBJ whole genome shotgun (WGS) entry which is preliminary data.</text>
</comment>
<evidence type="ECO:0000313" key="31">
    <source>
        <dbReference type="EMBL" id="KAF5898183.1"/>
    </source>
</evidence>
<dbReference type="FunFam" id="3.40.50.300:FF:000363">
    <property type="entry name" value="Secretion related GTPase srgA"/>
    <property type="match status" value="1"/>
</dbReference>
<dbReference type="InterPro" id="IPR000253">
    <property type="entry name" value="FHA_dom"/>
</dbReference>
<keyword evidence="20" id="KW-0539">Nucleus</keyword>
<evidence type="ECO:0000256" key="27">
    <source>
        <dbReference type="ARBA" id="ARBA00044757"/>
    </source>
</evidence>
<dbReference type="OrthoDB" id="552194at2759"/>
<dbReference type="GO" id="GO:0000724">
    <property type="term" value="P:double-strand break repair via homologous recombination"/>
    <property type="evidence" value="ECO:0007669"/>
    <property type="project" value="TreeGrafter"/>
</dbReference>
<accession>A0A8J4U1X3</accession>
<feature type="compositionally biased region" description="Polar residues" evidence="28">
    <location>
        <begin position="675"/>
        <end position="685"/>
    </location>
</feature>
<dbReference type="GO" id="GO:0007095">
    <property type="term" value="P:mitotic G2 DNA damage checkpoint signaling"/>
    <property type="evidence" value="ECO:0007669"/>
    <property type="project" value="InterPro"/>
</dbReference>
<dbReference type="PANTHER" id="PTHR12162">
    <property type="entry name" value="NIBRIN-RELATED"/>
    <property type="match status" value="1"/>
</dbReference>
<evidence type="ECO:0000256" key="24">
    <source>
        <dbReference type="ARBA" id="ARBA00023306"/>
    </source>
</evidence>
<keyword evidence="13" id="KW-0227">DNA damage</keyword>
<dbReference type="CDD" id="cd01867">
    <property type="entry name" value="Rab8_Rab10_Rab13_like"/>
    <property type="match status" value="1"/>
</dbReference>
<evidence type="ECO:0000256" key="5">
    <source>
        <dbReference type="ARBA" id="ARBA00004574"/>
    </source>
</evidence>
<comment type="subcellular location">
    <subcellularLocation>
        <location evidence="3">Cell membrane</location>
        <topology evidence="3">Lipid-anchor</topology>
        <orientation evidence="3">Cytoplasmic side</orientation>
    </subcellularLocation>
    <subcellularLocation>
        <location evidence="5">Chromosome</location>
        <location evidence="5">Telomere</location>
    </subcellularLocation>
    <subcellularLocation>
        <location evidence="25">Cytoplasmic vesicle membrane</location>
        <topology evidence="25">Lipid-anchor</topology>
        <orientation evidence="25">Cytoplasmic side</orientation>
    </subcellularLocation>
    <subcellularLocation>
        <location evidence="1">Membrane</location>
        <topology evidence="1">Multi-pass membrane protein</topology>
    </subcellularLocation>
    <subcellularLocation>
        <location evidence="2">Nucleus</location>
        <location evidence="2">PML body</location>
    </subcellularLocation>
    <subcellularLocation>
        <location evidence="4">Recycling endosome membrane</location>
    </subcellularLocation>
</comment>
<dbReference type="GO" id="GO:0016605">
    <property type="term" value="C:PML body"/>
    <property type="evidence" value="ECO:0007669"/>
    <property type="project" value="UniProtKB-SubCell"/>
</dbReference>
<feature type="compositionally biased region" description="Polar residues" evidence="28">
    <location>
        <begin position="196"/>
        <end position="205"/>
    </location>
</feature>
<dbReference type="Pfam" id="PF08599">
    <property type="entry name" value="Nbs1_C"/>
    <property type="match status" value="1"/>
</dbReference>
<keyword evidence="10" id="KW-1003">Cell membrane</keyword>
<dbReference type="Pfam" id="PF00498">
    <property type="entry name" value="FHA"/>
    <property type="match status" value="1"/>
</dbReference>
<dbReference type="PRINTS" id="PR00449">
    <property type="entry name" value="RASTRNSFRMNG"/>
</dbReference>
<dbReference type="Pfam" id="PF00533">
    <property type="entry name" value="BRCT"/>
    <property type="match status" value="1"/>
</dbReference>
<keyword evidence="19" id="KW-0234">DNA repair</keyword>
<feature type="region of interest" description="Disordered" evidence="28">
    <location>
        <begin position="173"/>
        <end position="205"/>
    </location>
</feature>
<dbReference type="InterPro" id="IPR043014">
    <property type="entry name" value="Nibrin_BRCT2_sf"/>
</dbReference>
<dbReference type="InterPro" id="IPR036420">
    <property type="entry name" value="BRCT_dom_sf"/>
</dbReference>
<evidence type="ECO:0000256" key="21">
    <source>
        <dbReference type="ARBA" id="ARBA00023254"/>
    </source>
</evidence>
<feature type="compositionally biased region" description="Polar residues" evidence="28">
    <location>
        <begin position="1244"/>
        <end position="1258"/>
    </location>
</feature>
<comment type="similarity">
    <text evidence="6">Belongs to the small GTPase superfamily. Rab family.</text>
</comment>
<evidence type="ECO:0000256" key="8">
    <source>
        <dbReference type="ARBA" id="ARBA00022448"/>
    </source>
</evidence>
<dbReference type="PROSITE" id="PS51419">
    <property type="entry name" value="RAB"/>
    <property type="match status" value="1"/>
</dbReference>
<evidence type="ECO:0000256" key="11">
    <source>
        <dbReference type="ARBA" id="ARBA00022692"/>
    </source>
</evidence>
<evidence type="ECO:0000256" key="29">
    <source>
        <dbReference type="SAM" id="Phobius"/>
    </source>
</evidence>
<evidence type="ECO:0000256" key="26">
    <source>
        <dbReference type="ARBA" id="ARBA00039501"/>
    </source>
</evidence>
<dbReference type="GO" id="GO:0005525">
    <property type="term" value="F:GTP binding"/>
    <property type="evidence" value="ECO:0007669"/>
    <property type="project" value="UniProtKB-KW"/>
</dbReference>
<dbReference type="GO" id="GO:0015031">
    <property type="term" value="P:protein transport"/>
    <property type="evidence" value="ECO:0007669"/>
    <property type="project" value="UniProtKB-KW"/>
</dbReference>
<feature type="domain" description="FHA" evidence="30">
    <location>
        <begin position="775"/>
        <end position="823"/>
    </location>
</feature>
<dbReference type="InterPro" id="IPR013908">
    <property type="entry name" value="Nibrin_C"/>
</dbReference>
<dbReference type="PANTHER" id="PTHR12162:SF0">
    <property type="entry name" value="NIBRIN"/>
    <property type="match status" value="1"/>
</dbReference>
<evidence type="ECO:0000256" key="13">
    <source>
        <dbReference type="ARBA" id="ARBA00022763"/>
    </source>
</evidence>
<keyword evidence="22" id="KW-0449">Lipoprotein</keyword>
<reference evidence="31" key="1">
    <citation type="submission" date="2020-07" db="EMBL/GenBank/DDBJ databases">
        <title>Clarias magur genome sequencing, assembly and annotation.</title>
        <authorList>
            <person name="Kushwaha B."/>
            <person name="Kumar R."/>
            <person name="Das P."/>
            <person name="Joshi C.G."/>
            <person name="Kumar D."/>
            <person name="Nagpure N.S."/>
            <person name="Pandey M."/>
            <person name="Agarwal S."/>
            <person name="Srivastava S."/>
            <person name="Singh M."/>
            <person name="Sahoo L."/>
            <person name="Jayasankar P."/>
            <person name="Meher P.K."/>
            <person name="Koringa P.G."/>
            <person name="Iquebal M.A."/>
            <person name="Das S.P."/>
            <person name="Bit A."/>
            <person name="Patnaik S."/>
            <person name="Patel N."/>
            <person name="Shah T.M."/>
            <person name="Hinsu A."/>
            <person name="Jena J.K."/>
        </authorList>
    </citation>
    <scope>NUCLEOTIDE SEQUENCE</scope>
    <source>
        <strain evidence="31">CIFAMagur01</strain>
        <tissue evidence="31">Testis</tissue>
    </source>
</reference>
<feature type="region of interest" description="Disordered" evidence="28">
    <location>
        <begin position="474"/>
        <end position="505"/>
    </location>
</feature>
<dbReference type="InterPro" id="IPR001806">
    <property type="entry name" value="Small_GTPase"/>
</dbReference>
<dbReference type="SMART" id="SM00173">
    <property type="entry name" value="RAS"/>
    <property type="match status" value="1"/>
</dbReference>
<dbReference type="InterPro" id="IPR001357">
    <property type="entry name" value="BRCT_dom"/>
</dbReference>
<dbReference type="GO" id="GO:0055038">
    <property type="term" value="C:recycling endosome membrane"/>
    <property type="evidence" value="ECO:0007669"/>
    <property type="project" value="UniProtKB-SubCell"/>
</dbReference>
<feature type="non-terminal residue" evidence="31">
    <location>
        <position position="1554"/>
    </location>
</feature>
<dbReference type="InterPro" id="IPR008984">
    <property type="entry name" value="SMAD_FHA_dom_sf"/>
</dbReference>
<feature type="compositionally biased region" description="Basic and acidic residues" evidence="28">
    <location>
        <begin position="218"/>
        <end position="231"/>
    </location>
</feature>
<dbReference type="PROSITE" id="PS51417">
    <property type="entry name" value="ARF"/>
    <property type="match status" value="1"/>
</dbReference>
<keyword evidence="17" id="KW-0342">GTP-binding</keyword>
<keyword evidence="24" id="KW-0131">Cell cycle</keyword>
<evidence type="ECO:0000256" key="12">
    <source>
        <dbReference type="ARBA" id="ARBA00022741"/>
    </source>
</evidence>
<feature type="compositionally biased region" description="Basic and acidic residues" evidence="28">
    <location>
        <begin position="1379"/>
        <end position="1407"/>
    </location>
</feature>
<proteinExistence type="inferred from homology"/>
<dbReference type="GO" id="GO:0003924">
    <property type="term" value="F:GTPase activity"/>
    <property type="evidence" value="ECO:0007669"/>
    <property type="project" value="InterPro"/>
</dbReference>
<feature type="region of interest" description="Disordered" evidence="28">
    <location>
        <begin position="655"/>
        <end position="706"/>
    </location>
</feature>
<dbReference type="GO" id="GO:0030870">
    <property type="term" value="C:Mre11 complex"/>
    <property type="evidence" value="ECO:0007669"/>
    <property type="project" value="InterPro"/>
</dbReference>
<comment type="similarity">
    <text evidence="27">Belongs to the Nibrin family.</text>
</comment>
<keyword evidence="21" id="KW-0469">Meiosis</keyword>
<dbReference type="Gene3D" id="3.40.50.10190">
    <property type="entry name" value="BRCT domain"/>
    <property type="match status" value="1"/>
</dbReference>
<dbReference type="Gene3D" id="2.60.200.20">
    <property type="match status" value="1"/>
</dbReference>
<dbReference type="FunFam" id="2.60.200.20:FF:000017">
    <property type="entry name" value="Nibrin"/>
    <property type="match status" value="1"/>
</dbReference>
<feature type="region of interest" description="Disordered" evidence="28">
    <location>
        <begin position="1115"/>
        <end position="1430"/>
    </location>
</feature>
<dbReference type="InterPro" id="IPR027417">
    <property type="entry name" value="P-loop_NTPase"/>
</dbReference>
<evidence type="ECO:0000256" key="15">
    <source>
        <dbReference type="ARBA" id="ARBA00022927"/>
    </source>
</evidence>
<evidence type="ECO:0000256" key="17">
    <source>
        <dbReference type="ARBA" id="ARBA00023134"/>
    </source>
</evidence>
<dbReference type="Gene3D" id="3.40.50.10980">
    <property type="entry name" value="Nibrin, BRCT2 domain"/>
    <property type="match status" value="1"/>
</dbReference>
<feature type="compositionally biased region" description="Basic and acidic residues" evidence="28">
    <location>
        <begin position="1450"/>
        <end position="1463"/>
    </location>
</feature>
<evidence type="ECO:0000256" key="16">
    <source>
        <dbReference type="ARBA" id="ARBA00022989"/>
    </source>
</evidence>
<dbReference type="Pfam" id="PF16508">
    <property type="entry name" value="NIBRIN_BRCT_II"/>
    <property type="match status" value="1"/>
</dbReference>
<feature type="compositionally biased region" description="Polar residues" evidence="28">
    <location>
        <begin position="1188"/>
        <end position="1210"/>
    </location>
</feature>
<dbReference type="PROSITE" id="PS51420">
    <property type="entry name" value="RHO"/>
    <property type="match status" value="1"/>
</dbReference>
<dbReference type="Gene3D" id="3.40.50.300">
    <property type="entry name" value="P-loop containing nucleotide triphosphate hydrolases"/>
    <property type="match status" value="1"/>
</dbReference>
<evidence type="ECO:0000256" key="14">
    <source>
        <dbReference type="ARBA" id="ARBA00022895"/>
    </source>
</evidence>
<dbReference type="PROSITE" id="PS51421">
    <property type="entry name" value="RAS"/>
    <property type="match status" value="1"/>
</dbReference>
<dbReference type="InterPro" id="IPR005225">
    <property type="entry name" value="Small_GTP-bd"/>
</dbReference>
<evidence type="ECO:0000256" key="25">
    <source>
        <dbReference type="ARBA" id="ARBA00025701"/>
    </source>
</evidence>
<keyword evidence="14" id="KW-0779">Telomere</keyword>
<feature type="compositionally biased region" description="Polar residues" evidence="28">
    <location>
        <begin position="1288"/>
        <end position="1311"/>
    </location>
</feature>
<evidence type="ECO:0000256" key="10">
    <source>
        <dbReference type="ARBA" id="ARBA00022475"/>
    </source>
</evidence>
<feature type="compositionally biased region" description="Low complexity" evidence="28">
    <location>
        <begin position="1259"/>
        <end position="1273"/>
    </location>
</feature>
<dbReference type="GO" id="GO:0000781">
    <property type="term" value="C:chromosome, telomeric region"/>
    <property type="evidence" value="ECO:0007669"/>
    <property type="project" value="UniProtKB-SubCell"/>
</dbReference>
<evidence type="ECO:0000256" key="9">
    <source>
        <dbReference type="ARBA" id="ARBA00022454"/>
    </source>
</evidence>
<evidence type="ECO:0000256" key="3">
    <source>
        <dbReference type="ARBA" id="ARBA00004342"/>
    </source>
</evidence>
<organism evidence="31 32">
    <name type="scientific">Clarias magur</name>
    <name type="common">Asian catfish</name>
    <name type="synonym">Macropteronotus magur</name>
    <dbReference type="NCBI Taxonomy" id="1594786"/>
    <lineage>
        <taxon>Eukaryota</taxon>
        <taxon>Metazoa</taxon>
        <taxon>Chordata</taxon>
        <taxon>Craniata</taxon>
        <taxon>Vertebrata</taxon>
        <taxon>Euteleostomi</taxon>
        <taxon>Actinopterygii</taxon>
        <taxon>Neopterygii</taxon>
        <taxon>Teleostei</taxon>
        <taxon>Ostariophysi</taxon>
        <taxon>Siluriformes</taxon>
        <taxon>Clariidae</taxon>
        <taxon>Clarias</taxon>
    </lineage>
</organism>
<dbReference type="Pfam" id="PF04103">
    <property type="entry name" value="CD20"/>
    <property type="match status" value="1"/>
</dbReference>
<dbReference type="SUPFAM" id="SSF49879">
    <property type="entry name" value="SMAD/FHA domain"/>
    <property type="match status" value="1"/>
</dbReference>
<dbReference type="NCBIfam" id="TIGR00231">
    <property type="entry name" value="small_GTP"/>
    <property type="match status" value="1"/>
</dbReference>